<reference evidence="2" key="1">
    <citation type="submission" date="2010-08" db="EMBL/GenBank/DDBJ databases">
        <title>Complete sequence of Fibrobacter succinogenes subsp. succinogenes S85.</title>
        <authorList>
            <person name="Durkin A.S."/>
            <person name="Nelson K.E."/>
            <person name="Morrison M."/>
            <person name="Forsberg C.W."/>
            <person name="Wilson D.B."/>
            <person name="Russell J.B."/>
            <person name="Cann I.K.O."/>
            <person name="Mackie R.I."/>
            <person name="White B.A."/>
        </authorList>
    </citation>
    <scope>NUCLEOTIDE SEQUENCE [LARGE SCALE GENOMIC DNA]</scope>
    <source>
        <strain evidence="2">ATCC 19169 / S85</strain>
    </source>
</reference>
<dbReference type="AlphaFoldDB" id="D9S3W5"/>
<protein>
    <submittedName>
        <fullName evidence="1">Uncharacterized protein</fullName>
    </submittedName>
</protein>
<name>D9S3W5_FIBSS</name>
<sequence length="38" mass="4450">MDSKGNIFFCKKYLSDECFYSLLLDFAFEFGDLPFIAN</sequence>
<organism evidence="1 2">
    <name type="scientific">Fibrobacter succinogenes (strain ATCC 19169 / S85)</name>
    <dbReference type="NCBI Taxonomy" id="59374"/>
    <lineage>
        <taxon>Bacteria</taxon>
        <taxon>Pseudomonadati</taxon>
        <taxon>Fibrobacterota</taxon>
        <taxon>Fibrobacteria</taxon>
        <taxon>Fibrobacterales</taxon>
        <taxon>Fibrobacteraceae</taxon>
        <taxon>Fibrobacter</taxon>
    </lineage>
</organism>
<dbReference type="Proteomes" id="UP000000517">
    <property type="component" value="Chromosome"/>
</dbReference>
<accession>D9S3W5</accession>
<gene>
    <name evidence="1" type="ordered locus">FSU_2189</name>
</gene>
<dbReference type="KEGG" id="fsc:FSU_2189"/>
<dbReference type="EMBL" id="CP002158">
    <property type="protein sequence ID" value="ADL25117.1"/>
    <property type="molecule type" value="Genomic_DNA"/>
</dbReference>
<proteinExistence type="predicted"/>
<evidence type="ECO:0000313" key="2">
    <source>
        <dbReference type="Proteomes" id="UP000000517"/>
    </source>
</evidence>
<dbReference type="HOGENOM" id="CLU_3328140_0_0_0"/>
<evidence type="ECO:0000313" key="1">
    <source>
        <dbReference type="EMBL" id="ADL25117.1"/>
    </source>
</evidence>
<dbReference type="STRING" id="59374.FSU_2189"/>